<comment type="caution">
    <text evidence="2">The sequence shown here is derived from an EMBL/GenBank/DDBJ whole genome shotgun (WGS) entry which is preliminary data.</text>
</comment>
<gene>
    <name evidence="2" type="ORF">OPV22_021304</name>
</gene>
<feature type="region of interest" description="Disordered" evidence="1">
    <location>
        <begin position="116"/>
        <end position="136"/>
    </location>
</feature>
<evidence type="ECO:0000313" key="2">
    <source>
        <dbReference type="EMBL" id="KAJ8477577.1"/>
    </source>
</evidence>
<keyword evidence="3" id="KW-1185">Reference proteome</keyword>
<proteinExistence type="predicted"/>
<evidence type="ECO:0000313" key="3">
    <source>
        <dbReference type="Proteomes" id="UP001222027"/>
    </source>
</evidence>
<protein>
    <submittedName>
        <fullName evidence="2">Uncharacterized protein</fullName>
    </submittedName>
</protein>
<organism evidence="2 3">
    <name type="scientific">Ensete ventricosum</name>
    <name type="common">Abyssinian banana</name>
    <name type="synonym">Musa ensete</name>
    <dbReference type="NCBI Taxonomy" id="4639"/>
    <lineage>
        <taxon>Eukaryota</taxon>
        <taxon>Viridiplantae</taxon>
        <taxon>Streptophyta</taxon>
        <taxon>Embryophyta</taxon>
        <taxon>Tracheophyta</taxon>
        <taxon>Spermatophyta</taxon>
        <taxon>Magnoliopsida</taxon>
        <taxon>Liliopsida</taxon>
        <taxon>Zingiberales</taxon>
        <taxon>Musaceae</taxon>
        <taxon>Ensete</taxon>
    </lineage>
</organism>
<feature type="region of interest" description="Disordered" evidence="1">
    <location>
        <begin position="78"/>
        <end position="102"/>
    </location>
</feature>
<name>A0AAV8QQA6_ENSVE</name>
<evidence type="ECO:0000256" key="1">
    <source>
        <dbReference type="SAM" id="MobiDB-lite"/>
    </source>
</evidence>
<sequence length="136" mass="14400">MSREISASAAGLLRASDLNLTSGLRQVEKPETALTLRCCRWVAGNSRIGVGVGLRRHSSLVYPLPPSLSSSYSIAGGIPLSPVRRDRRAPTGGASSSSAAEERCGFFLRPRIRAENQEPGAEALETPKPDSASPDL</sequence>
<dbReference type="Proteomes" id="UP001222027">
    <property type="component" value="Unassembled WGS sequence"/>
</dbReference>
<reference evidence="2 3" key="1">
    <citation type="submission" date="2022-12" db="EMBL/GenBank/DDBJ databases">
        <title>Chromosome-scale assembly of the Ensete ventricosum genome.</title>
        <authorList>
            <person name="Dussert Y."/>
            <person name="Stocks J."/>
            <person name="Wendawek A."/>
            <person name="Woldeyes F."/>
            <person name="Nichols R.A."/>
            <person name="Borrell J.S."/>
        </authorList>
    </citation>
    <scope>NUCLEOTIDE SEQUENCE [LARGE SCALE GENOMIC DNA]</scope>
    <source>
        <strain evidence="3">cv. Maze</strain>
        <tissue evidence="2">Seeds</tissue>
    </source>
</reference>
<dbReference type="EMBL" id="JAQQAF010000006">
    <property type="protein sequence ID" value="KAJ8477577.1"/>
    <property type="molecule type" value="Genomic_DNA"/>
</dbReference>
<accession>A0AAV8QQA6</accession>
<dbReference type="AlphaFoldDB" id="A0AAV8QQA6"/>